<gene>
    <name evidence="2" type="ORF">PTSG_04928</name>
</gene>
<dbReference type="InParanoid" id="F2U910"/>
<dbReference type="KEGG" id="sre:PTSG_04928"/>
<dbReference type="GeneID" id="16074823"/>
<protein>
    <recommendedName>
        <fullName evidence="4">Fibrinogen C-terminal domain-containing protein</fullName>
    </recommendedName>
</protein>
<evidence type="ECO:0000313" key="3">
    <source>
        <dbReference type="Proteomes" id="UP000007799"/>
    </source>
</evidence>
<evidence type="ECO:0000256" key="1">
    <source>
        <dbReference type="SAM" id="MobiDB-lite"/>
    </source>
</evidence>
<reference evidence="2" key="1">
    <citation type="submission" date="2009-08" db="EMBL/GenBank/DDBJ databases">
        <title>Annotation of Salpingoeca rosetta.</title>
        <authorList>
            <consortium name="The Broad Institute Genome Sequencing Platform"/>
            <person name="Russ C."/>
            <person name="Cuomo C."/>
            <person name="Burger G."/>
            <person name="Gray M.W."/>
            <person name="Holland P.W.H."/>
            <person name="King N."/>
            <person name="Lang F.B.F."/>
            <person name="Roger A.J."/>
            <person name="Ruiz-Trillo I."/>
            <person name="Young S.K."/>
            <person name="Zeng Q."/>
            <person name="Gargeya S."/>
            <person name="Alvarado L."/>
            <person name="Berlin A."/>
            <person name="Chapman S.B."/>
            <person name="Chen Z."/>
            <person name="Freedman E."/>
            <person name="Gellesch M."/>
            <person name="Goldberg J."/>
            <person name="Griggs A."/>
            <person name="Gujja S."/>
            <person name="Heilman E."/>
            <person name="Heiman D."/>
            <person name="Howarth C."/>
            <person name="Mehta T."/>
            <person name="Neiman D."/>
            <person name="Pearson M."/>
            <person name="Roberts A."/>
            <person name="Saif S."/>
            <person name="Shea T."/>
            <person name="Shenoy N."/>
            <person name="Sisk P."/>
            <person name="Stolte C."/>
            <person name="Sykes S."/>
            <person name="White J."/>
            <person name="Yandava C."/>
            <person name="Haas B."/>
            <person name="Nusbaum C."/>
            <person name="Birren B."/>
        </authorList>
    </citation>
    <scope>NUCLEOTIDE SEQUENCE [LARGE SCALE GENOMIC DNA]</scope>
    <source>
        <strain evidence="2">ATCC 50818</strain>
    </source>
</reference>
<organism evidence="3">
    <name type="scientific">Salpingoeca rosetta (strain ATCC 50818 / BSB-021)</name>
    <dbReference type="NCBI Taxonomy" id="946362"/>
    <lineage>
        <taxon>Eukaryota</taxon>
        <taxon>Choanoflagellata</taxon>
        <taxon>Craspedida</taxon>
        <taxon>Salpingoecidae</taxon>
        <taxon>Salpingoeca</taxon>
    </lineage>
</organism>
<sequence length="329" mass="35488">MGGVVGELTSKLSASESTQTSQADTLLQVQGQISTILSKQADFAAFQKASSRGLVPDSPASTCGEVTSKDDGVYYFSTSTGVFTAFCDFQRDGGKWAKVLQYPGQNYVGWTDDSTGSVGNIATKDLVSSFSKLSDVQINSIKSSASDFRVWKIESGCTNNNLYIITPHSYVDTRIDLGLALDEVHIHCLAPTLAECDGNWNTGDMRGYDNGGGLNLLDTYYVSGDLDQSCNRFFFGHRGSDNHYTCYGPSDNSRRCMSAGLFGNDAAMLVINRELSVAVHVIKPDSYLGLSPWQPRQPSSPLPPSLGGGDEDETPHTVTGEYPPFSLDD</sequence>
<feature type="region of interest" description="Disordered" evidence="1">
    <location>
        <begin position="290"/>
        <end position="329"/>
    </location>
</feature>
<dbReference type="RefSeq" id="XP_004994244.1">
    <property type="nucleotide sequence ID" value="XM_004994187.1"/>
</dbReference>
<keyword evidence="3" id="KW-1185">Reference proteome</keyword>
<accession>F2U910</accession>
<name>F2U910_SALR5</name>
<proteinExistence type="predicted"/>
<evidence type="ECO:0000313" key="2">
    <source>
        <dbReference type="EMBL" id="EGD73213.1"/>
    </source>
</evidence>
<evidence type="ECO:0008006" key="4">
    <source>
        <dbReference type="Google" id="ProtNLM"/>
    </source>
</evidence>
<dbReference type="Proteomes" id="UP000007799">
    <property type="component" value="Unassembled WGS sequence"/>
</dbReference>
<dbReference type="AlphaFoldDB" id="F2U910"/>
<dbReference type="EMBL" id="GL832965">
    <property type="protein sequence ID" value="EGD73213.1"/>
    <property type="molecule type" value="Genomic_DNA"/>
</dbReference>